<organism evidence="1 2">
    <name type="scientific">Candidatus Ornithobacterium hominis</name>
    <dbReference type="NCBI Taxonomy" id="2497989"/>
    <lineage>
        <taxon>Bacteria</taxon>
        <taxon>Pseudomonadati</taxon>
        <taxon>Bacteroidota</taxon>
        <taxon>Flavobacteriia</taxon>
        <taxon>Flavobacteriales</taxon>
        <taxon>Weeksellaceae</taxon>
        <taxon>Ornithobacterium</taxon>
    </lineage>
</organism>
<protein>
    <submittedName>
        <fullName evidence="1">Uncharacterized protein</fullName>
    </submittedName>
</protein>
<dbReference type="AlphaFoldDB" id="A0A383U3N3"/>
<proteinExistence type="predicted"/>
<sequence>MKQLTKKELSIITGGEISPKNGTNWYAFKNNKFFWGNTRKYWE</sequence>
<reference evidence="1 2" key="1">
    <citation type="submission" date="2018-09" db="EMBL/GenBank/DDBJ databases">
        <authorList>
            <consortium name="Pathogen Informatics"/>
        </authorList>
    </citation>
    <scope>NUCLEOTIDE SEQUENCE [LARGE SCALE GENOMIC DNA]</scope>
    <source>
        <strain evidence="1 2">OH-22767</strain>
    </source>
</reference>
<evidence type="ECO:0000313" key="1">
    <source>
        <dbReference type="EMBL" id="SZD73906.1"/>
    </source>
</evidence>
<evidence type="ECO:0000313" key="2">
    <source>
        <dbReference type="Proteomes" id="UP000262142"/>
    </source>
</evidence>
<name>A0A383U3N3_9FLAO</name>
<accession>A0A383U3N3</accession>
<keyword evidence="2" id="KW-1185">Reference proteome</keyword>
<gene>
    <name evidence="1" type="ORF">SAMEA104719789_01359</name>
</gene>
<dbReference type="Proteomes" id="UP000262142">
    <property type="component" value="Unassembled WGS sequence"/>
</dbReference>
<dbReference type="EMBL" id="UNSC01000007">
    <property type="protein sequence ID" value="SZD73906.1"/>
    <property type="molecule type" value="Genomic_DNA"/>
</dbReference>